<dbReference type="InterPro" id="IPR002403">
    <property type="entry name" value="Cyt_P450_E_grp-IV"/>
</dbReference>
<dbReference type="Proteomes" id="UP000660265">
    <property type="component" value="Unassembled WGS sequence"/>
</dbReference>
<dbReference type="Gene3D" id="1.10.630.10">
    <property type="entry name" value="Cytochrome P450"/>
    <property type="match status" value="1"/>
</dbReference>
<dbReference type="PRINTS" id="PR00465">
    <property type="entry name" value="EP450IV"/>
</dbReference>
<dbReference type="Pfam" id="PF00067">
    <property type="entry name" value="p450"/>
    <property type="match status" value="1"/>
</dbReference>
<evidence type="ECO:0000256" key="1">
    <source>
        <dbReference type="ARBA" id="ARBA00022723"/>
    </source>
</evidence>
<keyword evidence="1" id="KW-0479">Metal-binding</keyword>
<dbReference type="EMBL" id="BMMV01000004">
    <property type="protein sequence ID" value="GGJ85489.1"/>
    <property type="molecule type" value="Genomic_DNA"/>
</dbReference>
<name>A0ABQ2E3B0_9ACTN</name>
<dbReference type="SUPFAM" id="SSF48264">
    <property type="entry name" value="Cytochrome P450"/>
    <property type="match status" value="1"/>
</dbReference>
<protein>
    <recommendedName>
        <fullName evidence="5">Cytochrome P450</fullName>
    </recommendedName>
</protein>
<keyword evidence="2" id="KW-0408">Iron</keyword>
<dbReference type="InterPro" id="IPR039983">
    <property type="entry name" value="CYP46A1"/>
</dbReference>
<organism evidence="3 4">
    <name type="scientific">Streptomyces camponoticapitis</name>
    <dbReference type="NCBI Taxonomy" id="1616125"/>
    <lineage>
        <taxon>Bacteria</taxon>
        <taxon>Bacillati</taxon>
        <taxon>Actinomycetota</taxon>
        <taxon>Actinomycetes</taxon>
        <taxon>Kitasatosporales</taxon>
        <taxon>Streptomycetaceae</taxon>
        <taxon>Streptomyces</taxon>
    </lineage>
</organism>
<sequence length="168" mass="18842">MRARVLEEVDSVLGRRTVTFGDLALLPYCMQVFKEAMRLYPPASMIPRQAVRDTTVGGYTIKAGTMVFINAYSLHQRAEVFEDPETFDPDRFERSREKALPKSAYLPFGTGGNVCPGSHLAMMEGHLLTAVMAQRLRVELLPGQRIRPQLLVNLRPSPGVRARVALRD</sequence>
<dbReference type="InterPro" id="IPR001128">
    <property type="entry name" value="Cyt_P450"/>
</dbReference>
<evidence type="ECO:0008006" key="5">
    <source>
        <dbReference type="Google" id="ProtNLM"/>
    </source>
</evidence>
<evidence type="ECO:0000313" key="3">
    <source>
        <dbReference type="EMBL" id="GGJ85489.1"/>
    </source>
</evidence>
<proteinExistence type="predicted"/>
<evidence type="ECO:0000313" key="4">
    <source>
        <dbReference type="Proteomes" id="UP000660265"/>
    </source>
</evidence>
<reference evidence="4" key="1">
    <citation type="journal article" date="2019" name="Int. J. Syst. Evol. Microbiol.">
        <title>The Global Catalogue of Microorganisms (GCM) 10K type strain sequencing project: providing services to taxonomists for standard genome sequencing and annotation.</title>
        <authorList>
            <consortium name="The Broad Institute Genomics Platform"/>
            <consortium name="The Broad Institute Genome Sequencing Center for Infectious Disease"/>
            <person name="Wu L."/>
            <person name="Ma J."/>
        </authorList>
    </citation>
    <scope>NUCLEOTIDE SEQUENCE [LARGE SCALE GENOMIC DNA]</scope>
    <source>
        <strain evidence="4">CGMCC 4.7275</strain>
    </source>
</reference>
<gene>
    <name evidence="3" type="ORF">GCM10011583_16450</name>
</gene>
<comment type="caution">
    <text evidence="3">The sequence shown here is derived from an EMBL/GenBank/DDBJ whole genome shotgun (WGS) entry which is preliminary data.</text>
</comment>
<evidence type="ECO:0000256" key="2">
    <source>
        <dbReference type="ARBA" id="ARBA00023004"/>
    </source>
</evidence>
<dbReference type="PANTHER" id="PTHR24293:SF0">
    <property type="entry name" value="CYP46A1 PROTEIN-RELATED"/>
    <property type="match status" value="1"/>
</dbReference>
<dbReference type="PANTHER" id="PTHR24293">
    <property type="entry name" value="CYTOCHROME P450 FAMILY 46 SUBFAMILY A"/>
    <property type="match status" value="1"/>
</dbReference>
<keyword evidence="4" id="KW-1185">Reference proteome</keyword>
<dbReference type="InterPro" id="IPR036396">
    <property type="entry name" value="Cyt_P450_sf"/>
</dbReference>
<accession>A0ABQ2E3B0</accession>